<dbReference type="PANTHER" id="PTHR43304">
    <property type="entry name" value="PHYTOCHROME-LIKE PROTEIN CPH1"/>
    <property type="match status" value="1"/>
</dbReference>
<dbReference type="PANTHER" id="PTHR43304:SF1">
    <property type="entry name" value="PAC DOMAIN-CONTAINING PROTEIN"/>
    <property type="match status" value="1"/>
</dbReference>
<dbReference type="SMART" id="SM00388">
    <property type="entry name" value="HisKA"/>
    <property type="match status" value="1"/>
</dbReference>
<dbReference type="SMART" id="SM00091">
    <property type="entry name" value="PAS"/>
    <property type="match status" value="2"/>
</dbReference>
<dbReference type="InterPro" id="IPR000700">
    <property type="entry name" value="PAS-assoc_C"/>
</dbReference>
<feature type="domain" description="PAC" evidence="9">
    <location>
        <begin position="233"/>
        <end position="287"/>
    </location>
</feature>
<reference evidence="10" key="1">
    <citation type="submission" date="2023-07" db="EMBL/GenBank/DDBJ databases">
        <title>The genome sequence of Rhodocytophaga aerolata KACC 12507.</title>
        <authorList>
            <person name="Zhang X."/>
        </authorList>
    </citation>
    <scope>NUCLEOTIDE SEQUENCE</scope>
    <source>
        <strain evidence="10">KACC 12507</strain>
    </source>
</reference>
<dbReference type="InterPro" id="IPR035965">
    <property type="entry name" value="PAS-like_dom_sf"/>
</dbReference>
<evidence type="ECO:0000256" key="6">
    <source>
        <dbReference type="SAM" id="Coils"/>
    </source>
</evidence>
<organism evidence="10 11">
    <name type="scientific">Rhodocytophaga aerolata</name>
    <dbReference type="NCBI Taxonomy" id="455078"/>
    <lineage>
        <taxon>Bacteria</taxon>
        <taxon>Pseudomonadati</taxon>
        <taxon>Bacteroidota</taxon>
        <taxon>Cytophagia</taxon>
        <taxon>Cytophagales</taxon>
        <taxon>Rhodocytophagaceae</taxon>
        <taxon>Rhodocytophaga</taxon>
    </lineage>
</organism>
<sequence>MQNQKSSKRSEQLQVEKEALASMREKLQQAQKTLQANEKIKQVLDTYAAYIITDPQGIVQKASEGFCHFSGYKAEELIGKNANFISSGYHSSLFWTQLWQTISRGKVWKGEIQNKAKDGSIFWIDMIITPLLDQGGQVEGYVAIRSDLTFSKQAQAQLRFDAHILAHISEAVIGLDAFYLVNFWNEGAQKQYGLTAQEVMGRPLGDAYESIWLHSEDEPKAMQSLAQYGSCSVEIIHKIKRGTKAGKELYIAATTQVLLSESGQQTGLLAILRDVTARKQVEQTLQHTLQELEKRNHELDNYVYKVSHDLRAPLTSMQGLLNLIKLETDLEVKAQYLALIENRVGKLDEYIQSILHHSKMVNATLQIKAIDFESMIVECFEELKHYNSWQQVSLTIQLEGDSRFHSDEFRLTVILKNIITNAIKYSNSGASQSFLHFHINISPSRALIRATDNGVGIDAAYIDKIFDMFFRASASAQGSGLGLYIVKQAIEKLQGSIRVESQKGRGTTFIMDLPNLVGK</sequence>
<dbReference type="GO" id="GO:0016301">
    <property type="term" value="F:kinase activity"/>
    <property type="evidence" value="ECO:0007669"/>
    <property type="project" value="UniProtKB-KW"/>
</dbReference>
<name>A0ABT8RHK9_9BACT</name>
<dbReference type="SUPFAM" id="SSF47384">
    <property type="entry name" value="Homodimeric domain of signal transducing histidine kinase"/>
    <property type="match status" value="1"/>
</dbReference>
<feature type="coiled-coil region" evidence="6">
    <location>
        <begin position="10"/>
        <end position="40"/>
    </location>
</feature>
<dbReference type="InterPro" id="IPR005467">
    <property type="entry name" value="His_kinase_dom"/>
</dbReference>
<dbReference type="Gene3D" id="3.30.450.20">
    <property type="entry name" value="PAS domain"/>
    <property type="match status" value="2"/>
</dbReference>
<dbReference type="SUPFAM" id="SSF55874">
    <property type="entry name" value="ATPase domain of HSP90 chaperone/DNA topoisomerase II/histidine kinase"/>
    <property type="match status" value="1"/>
</dbReference>
<protein>
    <recommendedName>
        <fullName evidence="2">histidine kinase</fullName>
        <ecNumber evidence="2">2.7.13.3</ecNumber>
    </recommendedName>
</protein>
<evidence type="ECO:0000313" key="10">
    <source>
        <dbReference type="EMBL" id="MDO1451591.1"/>
    </source>
</evidence>
<dbReference type="Gene3D" id="1.10.287.130">
    <property type="match status" value="1"/>
</dbReference>
<dbReference type="InterPro" id="IPR003594">
    <property type="entry name" value="HATPase_dom"/>
</dbReference>
<evidence type="ECO:0000259" key="9">
    <source>
        <dbReference type="PROSITE" id="PS50113"/>
    </source>
</evidence>
<keyword evidence="11" id="KW-1185">Reference proteome</keyword>
<dbReference type="PROSITE" id="PS50112">
    <property type="entry name" value="PAS"/>
    <property type="match status" value="2"/>
</dbReference>
<dbReference type="PRINTS" id="PR00344">
    <property type="entry name" value="BCTRLSENSOR"/>
</dbReference>
<dbReference type="CDD" id="cd00082">
    <property type="entry name" value="HisKA"/>
    <property type="match status" value="1"/>
</dbReference>
<dbReference type="InterPro" id="IPR003661">
    <property type="entry name" value="HisK_dim/P_dom"/>
</dbReference>
<dbReference type="Pfam" id="PF00989">
    <property type="entry name" value="PAS"/>
    <property type="match status" value="1"/>
</dbReference>
<dbReference type="InterPro" id="IPR004358">
    <property type="entry name" value="Sig_transdc_His_kin-like_C"/>
</dbReference>
<evidence type="ECO:0000313" key="11">
    <source>
        <dbReference type="Proteomes" id="UP001168528"/>
    </source>
</evidence>
<proteinExistence type="predicted"/>
<keyword evidence="4" id="KW-0808">Transferase</keyword>
<evidence type="ECO:0000259" key="8">
    <source>
        <dbReference type="PROSITE" id="PS50112"/>
    </source>
</evidence>
<dbReference type="Pfam" id="PF13426">
    <property type="entry name" value="PAS_9"/>
    <property type="match status" value="1"/>
</dbReference>
<dbReference type="PROSITE" id="PS50109">
    <property type="entry name" value="HIS_KIN"/>
    <property type="match status" value="1"/>
</dbReference>
<dbReference type="Pfam" id="PF02518">
    <property type="entry name" value="HATPase_c"/>
    <property type="match status" value="1"/>
</dbReference>
<feature type="domain" description="Histidine kinase" evidence="7">
    <location>
        <begin position="305"/>
        <end position="517"/>
    </location>
</feature>
<keyword evidence="6" id="KW-0175">Coiled coil</keyword>
<dbReference type="InterPro" id="IPR052162">
    <property type="entry name" value="Sensor_kinase/Photoreceptor"/>
</dbReference>
<dbReference type="EC" id="2.7.13.3" evidence="2"/>
<dbReference type="RefSeq" id="WP_302042388.1">
    <property type="nucleotide sequence ID" value="NZ_JAUKPO010000069.1"/>
</dbReference>
<keyword evidence="3" id="KW-0597">Phosphoprotein</keyword>
<dbReference type="InterPro" id="IPR001610">
    <property type="entry name" value="PAC"/>
</dbReference>
<gene>
    <name evidence="10" type="ORF">Q0590_35290</name>
</gene>
<evidence type="ECO:0000256" key="4">
    <source>
        <dbReference type="ARBA" id="ARBA00022679"/>
    </source>
</evidence>
<evidence type="ECO:0000259" key="7">
    <source>
        <dbReference type="PROSITE" id="PS50109"/>
    </source>
</evidence>
<feature type="domain" description="PAC" evidence="9">
    <location>
        <begin position="108"/>
        <end position="160"/>
    </location>
</feature>
<dbReference type="SMART" id="SM00086">
    <property type="entry name" value="PAC"/>
    <property type="match status" value="2"/>
</dbReference>
<dbReference type="EMBL" id="JAUKPO010000069">
    <property type="protein sequence ID" value="MDO1451591.1"/>
    <property type="molecule type" value="Genomic_DNA"/>
</dbReference>
<dbReference type="SUPFAM" id="SSF55785">
    <property type="entry name" value="PYP-like sensor domain (PAS domain)"/>
    <property type="match status" value="2"/>
</dbReference>
<dbReference type="Proteomes" id="UP001168528">
    <property type="component" value="Unassembled WGS sequence"/>
</dbReference>
<dbReference type="SMART" id="SM00387">
    <property type="entry name" value="HATPase_c"/>
    <property type="match status" value="1"/>
</dbReference>
<dbReference type="PROSITE" id="PS50113">
    <property type="entry name" value="PAC"/>
    <property type="match status" value="2"/>
</dbReference>
<feature type="domain" description="PAS" evidence="8">
    <location>
        <begin position="163"/>
        <end position="202"/>
    </location>
</feature>
<evidence type="ECO:0000256" key="5">
    <source>
        <dbReference type="ARBA" id="ARBA00022777"/>
    </source>
</evidence>
<dbReference type="InterPro" id="IPR013767">
    <property type="entry name" value="PAS_fold"/>
</dbReference>
<evidence type="ECO:0000256" key="1">
    <source>
        <dbReference type="ARBA" id="ARBA00000085"/>
    </source>
</evidence>
<dbReference type="InterPro" id="IPR000014">
    <property type="entry name" value="PAS"/>
</dbReference>
<dbReference type="NCBIfam" id="TIGR00229">
    <property type="entry name" value="sensory_box"/>
    <property type="match status" value="2"/>
</dbReference>
<accession>A0ABT8RHK9</accession>
<comment type="catalytic activity">
    <reaction evidence="1">
        <text>ATP + protein L-histidine = ADP + protein N-phospho-L-histidine.</text>
        <dbReference type="EC" id="2.7.13.3"/>
    </reaction>
</comment>
<feature type="domain" description="PAS" evidence="8">
    <location>
        <begin position="36"/>
        <end position="81"/>
    </location>
</feature>
<dbReference type="Gene3D" id="3.30.565.10">
    <property type="entry name" value="Histidine kinase-like ATPase, C-terminal domain"/>
    <property type="match status" value="1"/>
</dbReference>
<evidence type="ECO:0000256" key="2">
    <source>
        <dbReference type="ARBA" id="ARBA00012438"/>
    </source>
</evidence>
<keyword evidence="5 10" id="KW-0418">Kinase</keyword>
<comment type="caution">
    <text evidence="10">The sequence shown here is derived from an EMBL/GenBank/DDBJ whole genome shotgun (WGS) entry which is preliminary data.</text>
</comment>
<dbReference type="InterPro" id="IPR036097">
    <property type="entry name" value="HisK_dim/P_sf"/>
</dbReference>
<dbReference type="Pfam" id="PF00512">
    <property type="entry name" value="HisKA"/>
    <property type="match status" value="1"/>
</dbReference>
<dbReference type="CDD" id="cd00130">
    <property type="entry name" value="PAS"/>
    <property type="match status" value="2"/>
</dbReference>
<evidence type="ECO:0000256" key="3">
    <source>
        <dbReference type="ARBA" id="ARBA00022553"/>
    </source>
</evidence>
<dbReference type="InterPro" id="IPR036890">
    <property type="entry name" value="HATPase_C_sf"/>
</dbReference>